<gene>
    <name evidence="5" type="ORF">QA636_32875</name>
</gene>
<keyword evidence="2" id="KW-0378">Hydrolase</keyword>
<sequence length="308" mass="33892">MDGQRKRVAEGSEFTCDQWDNQAAEALVSLETIAPLRYRSRFGDGNLNGRSYGGQILGQAMMAATLSAPEDRPAAMLQLLFLRGADPGRRITFDAQVLQDGKRFSSRHVVGSQGNGRTVLSAQATFCAAQPGPRHAAPFTPSEDPESLPDLTMIPDGLMAQLRPLGPYSQHIKPSMDFRIPEIERQLSAATAEPRLRFWIRSRQPLTTAPRAQAAVFAYLSDWWLNFSSVGGHLGDLQLRAPLYLSSLNHCIWFHRVFSPDAWMHVETESPCADGGRGLSIARVHDRDGAMLATAIQETLMVHPEGDA</sequence>
<dbReference type="Pfam" id="PF20789">
    <property type="entry name" value="4HBT_3C"/>
    <property type="match status" value="1"/>
</dbReference>
<feature type="domain" description="Acyl-CoA thioesterase-like C-terminal" evidence="4">
    <location>
        <begin position="166"/>
        <end position="301"/>
    </location>
</feature>
<accession>A0ABY8JBZ6</accession>
<evidence type="ECO:0000313" key="6">
    <source>
        <dbReference type="Proteomes" id="UP001221546"/>
    </source>
</evidence>
<comment type="similarity">
    <text evidence="1">Belongs to the C/M/P thioester hydrolase family.</text>
</comment>
<dbReference type="Pfam" id="PF13622">
    <property type="entry name" value="4HBT_3"/>
    <property type="match status" value="1"/>
</dbReference>
<dbReference type="EMBL" id="CP121646">
    <property type="protein sequence ID" value="WFU62254.1"/>
    <property type="molecule type" value="Genomic_DNA"/>
</dbReference>
<dbReference type="CDD" id="cd03445">
    <property type="entry name" value="Thioesterase_II_repeat2"/>
    <property type="match status" value="1"/>
</dbReference>
<organism evidence="5 6">
    <name type="scientific">Bradyrhizobium brasilense</name>
    <dbReference type="NCBI Taxonomy" id="1419277"/>
    <lineage>
        <taxon>Bacteria</taxon>
        <taxon>Pseudomonadati</taxon>
        <taxon>Pseudomonadota</taxon>
        <taxon>Alphaproteobacteria</taxon>
        <taxon>Hyphomicrobiales</taxon>
        <taxon>Nitrobacteraceae</taxon>
        <taxon>Bradyrhizobium</taxon>
    </lineage>
</organism>
<evidence type="ECO:0000256" key="2">
    <source>
        <dbReference type="ARBA" id="ARBA00022801"/>
    </source>
</evidence>
<dbReference type="PANTHER" id="PTHR11066:SF34">
    <property type="entry name" value="ACYL-COENZYME A THIOESTERASE 8"/>
    <property type="match status" value="1"/>
</dbReference>
<proteinExistence type="inferred from homology"/>
<dbReference type="RefSeq" id="WP_083715070.1">
    <property type="nucleotide sequence ID" value="NZ_CP121646.1"/>
</dbReference>
<feature type="domain" description="Acyl-CoA thioesterase-like N-terminal HotDog" evidence="3">
    <location>
        <begin position="50"/>
        <end position="126"/>
    </location>
</feature>
<dbReference type="InterPro" id="IPR042171">
    <property type="entry name" value="Acyl-CoA_hotdog"/>
</dbReference>
<dbReference type="PANTHER" id="PTHR11066">
    <property type="entry name" value="ACYL-COA THIOESTERASE"/>
    <property type="match status" value="1"/>
</dbReference>
<protein>
    <submittedName>
        <fullName evidence="5">Thioesterase family protein</fullName>
    </submittedName>
</protein>
<dbReference type="InterPro" id="IPR003703">
    <property type="entry name" value="Acyl_CoA_thio"/>
</dbReference>
<evidence type="ECO:0000313" key="5">
    <source>
        <dbReference type="EMBL" id="WFU62254.1"/>
    </source>
</evidence>
<name>A0ABY8JBZ6_9BRAD</name>
<evidence type="ECO:0000256" key="1">
    <source>
        <dbReference type="ARBA" id="ARBA00006538"/>
    </source>
</evidence>
<reference evidence="5 6" key="1">
    <citation type="submission" date="2023-04" db="EMBL/GenBank/DDBJ databases">
        <title>Australian commercial rhizobial inoculants.</title>
        <authorList>
            <person name="Kohlmeier M.G."/>
            <person name="O'Hara G.W."/>
            <person name="Colombi E."/>
            <person name="Ramsay J.P."/>
            <person name="Terpolilli J."/>
        </authorList>
    </citation>
    <scope>NUCLEOTIDE SEQUENCE [LARGE SCALE GENOMIC DNA]</scope>
    <source>
        <strain evidence="5 6">CB627</strain>
    </source>
</reference>
<dbReference type="InterPro" id="IPR049449">
    <property type="entry name" value="TesB_ACOT8-like_N"/>
</dbReference>
<evidence type="ECO:0000259" key="3">
    <source>
        <dbReference type="Pfam" id="PF13622"/>
    </source>
</evidence>
<dbReference type="InterPro" id="IPR049450">
    <property type="entry name" value="ACOT8-like_C"/>
</dbReference>
<keyword evidence="6" id="KW-1185">Reference proteome</keyword>
<dbReference type="Gene3D" id="2.40.160.210">
    <property type="entry name" value="Acyl-CoA thioesterase, double hotdog domain"/>
    <property type="match status" value="1"/>
</dbReference>
<dbReference type="InterPro" id="IPR029069">
    <property type="entry name" value="HotDog_dom_sf"/>
</dbReference>
<dbReference type="CDD" id="cd03444">
    <property type="entry name" value="Thioesterase_II_repeat1"/>
    <property type="match status" value="1"/>
</dbReference>
<evidence type="ECO:0000259" key="4">
    <source>
        <dbReference type="Pfam" id="PF20789"/>
    </source>
</evidence>
<dbReference type="SUPFAM" id="SSF54637">
    <property type="entry name" value="Thioesterase/thiol ester dehydrase-isomerase"/>
    <property type="match status" value="2"/>
</dbReference>
<dbReference type="Proteomes" id="UP001221546">
    <property type="component" value="Chromosome"/>
</dbReference>